<evidence type="ECO:0000259" key="2">
    <source>
        <dbReference type="Pfam" id="PF11847"/>
    </source>
</evidence>
<reference evidence="3 4" key="1">
    <citation type="journal article" date="2016" name="Nat. Commun.">
        <title>Thousands of microbial genomes shed light on interconnected biogeochemical processes in an aquifer system.</title>
        <authorList>
            <person name="Anantharaman K."/>
            <person name="Brown C.T."/>
            <person name="Hug L.A."/>
            <person name="Sharon I."/>
            <person name="Castelle C.J."/>
            <person name="Probst A.J."/>
            <person name="Thomas B.C."/>
            <person name="Singh A."/>
            <person name="Wilkins M.J."/>
            <person name="Karaoz U."/>
            <person name="Brodie E.L."/>
            <person name="Williams K.H."/>
            <person name="Hubbard S.S."/>
            <person name="Banfield J.F."/>
        </authorList>
    </citation>
    <scope>NUCLEOTIDE SEQUENCE [LARGE SCALE GENOMIC DNA]</scope>
</reference>
<organism evidence="3 4">
    <name type="scientific">Candidatus Woesebacteria bacterium GWA1_41_8</name>
    <dbReference type="NCBI Taxonomy" id="1802471"/>
    <lineage>
        <taxon>Bacteria</taxon>
        <taxon>Candidatus Woeseibacteriota</taxon>
    </lineage>
</organism>
<feature type="transmembrane region" description="Helical" evidence="1">
    <location>
        <begin position="1057"/>
        <end position="1081"/>
    </location>
</feature>
<evidence type="ECO:0000313" key="4">
    <source>
        <dbReference type="Proteomes" id="UP000176198"/>
    </source>
</evidence>
<accession>A0A1F7WHV2</accession>
<keyword evidence="1" id="KW-1133">Transmembrane helix</keyword>
<evidence type="ECO:0000256" key="1">
    <source>
        <dbReference type="SAM" id="Phobius"/>
    </source>
</evidence>
<dbReference type="Proteomes" id="UP000176198">
    <property type="component" value="Unassembled WGS sequence"/>
</dbReference>
<gene>
    <name evidence="3" type="ORF">A2115_03035</name>
</gene>
<feature type="transmembrane region" description="Helical" evidence="1">
    <location>
        <begin position="82"/>
        <end position="103"/>
    </location>
</feature>
<dbReference type="GO" id="GO:0016740">
    <property type="term" value="F:transferase activity"/>
    <property type="evidence" value="ECO:0007669"/>
    <property type="project" value="InterPro"/>
</dbReference>
<feature type="transmembrane region" description="Helical" evidence="1">
    <location>
        <begin position="178"/>
        <end position="203"/>
    </location>
</feature>
<dbReference type="STRING" id="1802471.A2115_03035"/>
<feature type="transmembrane region" description="Helical" evidence="1">
    <location>
        <begin position="387"/>
        <end position="404"/>
    </location>
</feature>
<feature type="transmembrane region" description="Helical" evidence="1">
    <location>
        <begin position="115"/>
        <end position="133"/>
    </location>
</feature>
<evidence type="ECO:0000313" key="3">
    <source>
        <dbReference type="EMBL" id="OGM02412.1"/>
    </source>
</evidence>
<comment type="caution">
    <text evidence="3">The sequence shown here is derived from an EMBL/GenBank/DDBJ whole genome shotgun (WGS) entry which is preliminary data.</text>
</comment>
<feature type="transmembrane region" description="Helical" evidence="1">
    <location>
        <begin position="210"/>
        <end position="229"/>
    </location>
</feature>
<name>A0A1F7WHV2_9BACT</name>
<feature type="transmembrane region" description="Helical" evidence="1">
    <location>
        <begin position="140"/>
        <end position="158"/>
    </location>
</feature>
<dbReference type="Pfam" id="PF11847">
    <property type="entry name" value="GT-C_AftD"/>
    <property type="match status" value="1"/>
</dbReference>
<feature type="transmembrane region" description="Helical" evidence="1">
    <location>
        <begin position="364"/>
        <end position="380"/>
    </location>
</feature>
<proteinExistence type="predicted"/>
<protein>
    <recommendedName>
        <fullName evidence="2">Alpha-(1-&gt;3)-arabinofuranosyltransferase N-terminal GT-C domain-containing protein</fullName>
    </recommendedName>
</protein>
<dbReference type="EMBL" id="MGFJ01000022">
    <property type="protein sequence ID" value="OGM02412.1"/>
    <property type="molecule type" value="Genomic_DNA"/>
</dbReference>
<feature type="transmembrane region" description="Helical" evidence="1">
    <location>
        <begin position="294"/>
        <end position="311"/>
    </location>
</feature>
<dbReference type="InterPro" id="IPR021798">
    <property type="entry name" value="AftD_N"/>
</dbReference>
<keyword evidence="1" id="KW-0812">Transmembrane</keyword>
<sequence>MKKIAPILLLSSVLVILWFKDGLLLGAAESGLPFYSLGTQYEITRWAWAYPALGNITGIITASSLTYLVLSKVQELGISAVSIHAGVFWILFSTSGVFTYLWIRDLFPKLNYRYLMAGVVFYLFNPIFTVNVWSRFLYNFMFFWAFLPPTMYLLYRGIQRRELKYAIFSALLSVPFSYAMTSYAFVIILSGIFFYTIIFFFLLTRDKTFLFKYSLVLFSTFFLFNFWWITQSLNFLSTSAYSETIEEFFSSKGNLDILNNISKRLGGLSSILSFSHKSFVESGPRWAALYNNPIVRVVNFSFLMIGLLAFLKDRKRKKVLYLGILLTIAIFLMKGNSPPLGELYTFLFERFSFFQVFRNPFEKFGFVFVLALTPLFVVGLSKFGNKVLAFALFYILALWGYPYFSGLVFSIEEQGSYKVNVPSYYRFANQWLNKDESVFRFVTLPIGGEGITYSWGTPYSGVELTNTLLEKPGISFNTSVPFYHSVVTEMSKYQLNRDFLTFLPFLNTKYILLREDIDYKERRMPNPSDVKASVGQWEKEGLVTKRLAEGDLSIYELRPEYIWPKIYVSDNVLFTNERNLPSILAPDGFPNKKLSLLGLEDEQKVNLAGSTHIVPQVIFSPFLEGGFKDFSDQELIDNLFYTKHLPGDPLYPLIRIKEKLEVPLQEEFHEFLEYKTGILGKRAIEIYRLKNSPRLEDEYIQLLDEISSLIKPYIKDGNEVPTRVRDSILYQRELLQRVDSKLGDLVLDRLIEWRVEPEFPLPYEIKNYLIYRFKVESENKYFLRVDIPQKAIYLDGQPIEVSNSQPELFLSKGVHEIGLPVEKKDFLKEILHFDNEQITGKSNWEKDFVVPNEVKNYFLEFEFKYLFGDESFLSVSQNVDPSEEPGNIFRVKKDLDYHDWRNFSERFTSSNGVVGAKLIFDPVKRKVCQRAILFFEKCEEMDHDYTLELRNFVLSEINYPKVTLTKSQMPQAEAQSTYMDFVRINPTSYEARIKKKSNKPEMLVFSELFNSAWEASFEDGRTIPKESHLLVNGYANGWLVEKSGDYTVNIKFAPQRLFNLGTMVSIVSISIGIFSVLVLSFKKHENN</sequence>
<dbReference type="AlphaFoldDB" id="A0A1F7WHV2"/>
<feature type="transmembrane region" description="Helical" evidence="1">
    <location>
        <begin position="318"/>
        <end position="335"/>
    </location>
</feature>
<feature type="domain" description="Alpha-(1-&gt;3)-arabinofuranosyltransferase N-terminal GT-C" evidence="2">
    <location>
        <begin position="116"/>
        <end position="534"/>
    </location>
</feature>
<feature type="transmembrane region" description="Helical" evidence="1">
    <location>
        <begin position="50"/>
        <end position="70"/>
    </location>
</feature>
<keyword evidence="1" id="KW-0472">Membrane</keyword>